<evidence type="ECO:0000256" key="8">
    <source>
        <dbReference type="ARBA" id="ARBA00023157"/>
    </source>
</evidence>
<organism evidence="13 14">
    <name type="scientific">Chironomus riparius</name>
    <dbReference type="NCBI Taxonomy" id="315576"/>
    <lineage>
        <taxon>Eukaryota</taxon>
        <taxon>Metazoa</taxon>
        <taxon>Ecdysozoa</taxon>
        <taxon>Arthropoda</taxon>
        <taxon>Hexapoda</taxon>
        <taxon>Insecta</taxon>
        <taxon>Pterygota</taxon>
        <taxon>Neoptera</taxon>
        <taxon>Endopterygota</taxon>
        <taxon>Diptera</taxon>
        <taxon>Nematocera</taxon>
        <taxon>Chironomoidea</taxon>
        <taxon>Chironomidae</taxon>
        <taxon>Chironominae</taxon>
        <taxon>Chironomus</taxon>
    </lineage>
</organism>
<comment type="similarity">
    <text evidence="1">Belongs to the sulfiredoxin family.</text>
</comment>
<proteinExistence type="inferred from homology"/>
<keyword evidence="8 11" id="KW-1015">Disulfide bond</keyword>
<evidence type="ECO:0000256" key="1">
    <source>
        <dbReference type="ARBA" id="ARBA00009609"/>
    </source>
</evidence>
<dbReference type="PANTHER" id="PTHR21348:SF2">
    <property type="entry name" value="SULFIREDOXIN-1"/>
    <property type="match status" value="1"/>
</dbReference>
<evidence type="ECO:0000313" key="13">
    <source>
        <dbReference type="EMBL" id="CAG9802046.1"/>
    </source>
</evidence>
<reference evidence="13" key="1">
    <citation type="submission" date="2022-01" db="EMBL/GenBank/DDBJ databases">
        <authorList>
            <person name="King R."/>
        </authorList>
    </citation>
    <scope>NUCLEOTIDE SEQUENCE</scope>
</reference>
<keyword evidence="4 10" id="KW-0547">Nucleotide-binding</keyword>
<feature type="disulfide bond" description="Interchain" evidence="11">
    <location>
        <position position="116"/>
    </location>
</feature>
<dbReference type="EC" id="1.8.98.2" evidence="2"/>
<keyword evidence="5 10" id="KW-0067">ATP-binding</keyword>
<accession>A0A9N9RR28</accession>
<keyword evidence="6" id="KW-0049">Antioxidant</keyword>
<gene>
    <name evidence="13" type="ORF">CHIRRI_LOCUS4962</name>
</gene>
<dbReference type="InterPro" id="IPR016692">
    <property type="entry name" value="Sulfiredoxin"/>
</dbReference>
<evidence type="ECO:0000256" key="2">
    <source>
        <dbReference type="ARBA" id="ARBA00013055"/>
    </source>
</evidence>
<keyword evidence="3" id="KW-0488">Methylation</keyword>
<dbReference type="InterPro" id="IPR003115">
    <property type="entry name" value="ParB_N"/>
</dbReference>
<dbReference type="Pfam" id="PF02195">
    <property type="entry name" value="ParB_N"/>
    <property type="match status" value="1"/>
</dbReference>
<comment type="catalytic activity">
    <reaction evidence="9">
        <text>S-hydroxy-S-oxy-L-cysteinyl-[peroxiredoxin] + [protein]-dithiol + ATP = S-hydroxy-L-cysteinyl-[peroxiredoxin] + [protein]-disulfide + ADP + phosphate</text>
        <dbReference type="Rhea" id="RHEA:17545"/>
        <dbReference type="Rhea" id="RHEA-COMP:10593"/>
        <dbReference type="Rhea" id="RHEA-COMP:10594"/>
        <dbReference type="Rhea" id="RHEA-COMP:13681"/>
        <dbReference type="Rhea" id="RHEA-COMP:17976"/>
        <dbReference type="ChEBI" id="CHEBI:29950"/>
        <dbReference type="ChEBI" id="CHEBI:30616"/>
        <dbReference type="ChEBI" id="CHEBI:43474"/>
        <dbReference type="ChEBI" id="CHEBI:50058"/>
        <dbReference type="ChEBI" id="CHEBI:61973"/>
        <dbReference type="ChEBI" id="CHEBI:61974"/>
        <dbReference type="ChEBI" id="CHEBI:456216"/>
        <dbReference type="EC" id="1.8.98.2"/>
    </reaction>
</comment>
<evidence type="ECO:0000256" key="10">
    <source>
        <dbReference type="PIRSR" id="PIRSR017267-1"/>
    </source>
</evidence>
<feature type="binding site" evidence="10">
    <location>
        <begin position="115"/>
        <end position="118"/>
    </location>
    <ligand>
        <name>ATP</name>
        <dbReference type="ChEBI" id="CHEBI:30616"/>
    </ligand>
</feature>
<evidence type="ECO:0000256" key="5">
    <source>
        <dbReference type="ARBA" id="ARBA00022840"/>
    </source>
</evidence>
<dbReference type="GO" id="GO:0032542">
    <property type="term" value="F:sulfiredoxin activity"/>
    <property type="evidence" value="ECO:0007669"/>
    <property type="project" value="UniProtKB-EC"/>
</dbReference>
<protein>
    <recommendedName>
        <fullName evidence="2">sulfiredoxin</fullName>
        <ecNumber evidence="2">1.8.98.2</ecNumber>
    </recommendedName>
</protein>
<evidence type="ECO:0000256" key="4">
    <source>
        <dbReference type="ARBA" id="ARBA00022741"/>
    </source>
</evidence>
<dbReference type="Proteomes" id="UP001153620">
    <property type="component" value="Chromosome 2"/>
</dbReference>
<dbReference type="FunFam" id="3.90.1530.10:FF:000001">
    <property type="entry name" value="Sulfiredoxin"/>
    <property type="match status" value="1"/>
</dbReference>
<evidence type="ECO:0000256" key="3">
    <source>
        <dbReference type="ARBA" id="ARBA00022481"/>
    </source>
</evidence>
<dbReference type="GO" id="GO:0005737">
    <property type="term" value="C:cytoplasm"/>
    <property type="evidence" value="ECO:0007669"/>
    <property type="project" value="TreeGrafter"/>
</dbReference>
<reference evidence="13" key="2">
    <citation type="submission" date="2022-10" db="EMBL/GenBank/DDBJ databases">
        <authorList>
            <consortium name="ENA_rothamsted_submissions"/>
            <consortium name="culmorum"/>
            <person name="King R."/>
        </authorList>
    </citation>
    <scope>NUCLEOTIDE SEQUENCE</scope>
</reference>
<dbReference type="InterPro" id="IPR036086">
    <property type="entry name" value="ParB/Sulfiredoxin_sf"/>
</dbReference>
<evidence type="ECO:0000256" key="7">
    <source>
        <dbReference type="ARBA" id="ARBA00023002"/>
    </source>
</evidence>
<sequence length="155" mass="17729">MGFTSLLLVQHCKTMKRLSLSMKSIQLMPYNISKLSYQILYRTMSCDRSVHSANINEIHVMPIKEIIRPIPSVLDEKKVDSLMETLKANPDDVTPIDVLWVKGSEGGNYFYSFGGCHRYAAHKKLKRSEIRVKLVESNLHDLKIYLGSSCPKELK</sequence>
<dbReference type="GO" id="GO:0005524">
    <property type="term" value="F:ATP binding"/>
    <property type="evidence" value="ECO:0007669"/>
    <property type="project" value="UniProtKB-KW"/>
</dbReference>
<name>A0A9N9RR28_9DIPT</name>
<evidence type="ECO:0000313" key="14">
    <source>
        <dbReference type="Proteomes" id="UP001153620"/>
    </source>
</evidence>
<evidence type="ECO:0000256" key="9">
    <source>
        <dbReference type="ARBA" id="ARBA00047514"/>
    </source>
</evidence>
<dbReference type="GO" id="GO:0034599">
    <property type="term" value="P:cellular response to oxidative stress"/>
    <property type="evidence" value="ECO:0007669"/>
    <property type="project" value="TreeGrafter"/>
</dbReference>
<dbReference type="OrthoDB" id="10023328at2759"/>
<keyword evidence="7" id="KW-0560">Oxidoreductase</keyword>
<dbReference type="EMBL" id="OU895878">
    <property type="protein sequence ID" value="CAG9802046.1"/>
    <property type="molecule type" value="Genomic_DNA"/>
</dbReference>
<dbReference type="CDD" id="cd16395">
    <property type="entry name" value="Srx"/>
    <property type="match status" value="1"/>
</dbReference>
<feature type="domain" description="ParB-like N-terminal" evidence="12">
    <location>
        <begin position="56"/>
        <end position="149"/>
    </location>
</feature>
<evidence type="ECO:0000259" key="12">
    <source>
        <dbReference type="Pfam" id="PF02195"/>
    </source>
</evidence>
<dbReference type="Gene3D" id="3.90.1530.10">
    <property type="entry name" value="Conserved hypothetical protein from pyrococcus furiosus pfu- 392566-001, ParB domain"/>
    <property type="match status" value="1"/>
</dbReference>
<dbReference type="AlphaFoldDB" id="A0A9N9RR28"/>
<dbReference type="SUPFAM" id="SSF110849">
    <property type="entry name" value="ParB/Sulfiredoxin"/>
    <property type="match status" value="1"/>
</dbReference>
<keyword evidence="14" id="KW-1185">Reference proteome</keyword>
<evidence type="ECO:0000256" key="11">
    <source>
        <dbReference type="PIRSR" id="PIRSR017267-2"/>
    </source>
</evidence>
<dbReference type="PANTHER" id="PTHR21348">
    <property type="match status" value="1"/>
</dbReference>
<dbReference type="SMR" id="A0A9N9RR28"/>
<evidence type="ECO:0000256" key="6">
    <source>
        <dbReference type="ARBA" id="ARBA00022862"/>
    </source>
</evidence>